<dbReference type="Gene3D" id="1.20.120.150">
    <property type="entry name" value="FKBP12-rapamycin binding domain"/>
    <property type="match status" value="1"/>
</dbReference>
<dbReference type="Pfam" id="PF00454">
    <property type="entry name" value="PI3_PI4_kinase"/>
    <property type="match status" value="1"/>
</dbReference>
<dbReference type="InterPro" id="IPR003151">
    <property type="entry name" value="PIK-rel_kinase_FAT"/>
</dbReference>
<dbReference type="PANTHER" id="PTHR11139:SF9">
    <property type="entry name" value="SERINE_THREONINE-PROTEIN KINASE MTOR"/>
    <property type="match status" value="1"/>
</dbReference>
<dbReference type="InterPro" id="IPR024585">
    <property type="entry name" value="mTOR_dom"/>
</dbReference>
<dbReference type="GO" id="GO:0038202">
    <property type="term" value="P:TORC1 signaling"/>
    <property type="evidence" value="ECO:0007669"/>
    <property type="project" value="TreeGrafter"/>
</dbReference>
<dbReference type="InterPro" id="IPR026683">
    <property type="entry name" value="TOR_cat"/>
</dbReference>
<dbReference type="EC" id="2.7.11.1" evidence="9"/>
<dbReference type="GO" id="GO:0016242">
    <property type="term" value="P:negative regulation of macroautophagy"/>
    <property type="evidence" value="ECO:0007669"/>
    <property type="project" value="TreeGrafter"/>
</dbReference>
<evidence type="ECO:0000256" key="1">
    <source>
        <dbReference type="ARBA" id="ARBA00011031"/>
    </source>
</evidence>
<dbReference type="InterPro" id="IPR018936">
    <property type="entry name" value="PI3/4_kinase_CS"/>
</dbReference>
<evidence type="ECO:0000259" key="12">
    <source>
        <dbReference type="PROSITE" id="PS51189"/>
    </source>
</evidence>
<dbReference type="InterPro" id="IPR036940">
    <property type="entry name" value="PI3/4_kinase_cat_sf"/>
</dbReference>
<evidence type="ECO:0000256" key="8">
    <source>
        <dbReference type="ARBA" id="ARBA00048679"/>
    </source>
</evidence>
<dbReference type="PROSITE" id="PS51190">
    <property type="entry name" value="FATC"/>
    <property type="match status" value="1"/>
</dbReference>
<dbReference type="GO" id="GO:0031932">
    <property type="term" value="C:TORC2 complex"/>
    <property type="evidence" value="ECO:0007669"/>
    <property type="project" value="TreeGrafter"/>
</dbReference>
<dbReference type="SMART" id="SM01345">
    <property type="entry name" value="Rapamycin_bind"/>
    <property type="match status" value="1"/>
</dbReference>
<evidence type="ECO:0000259" key="13">
    <source>
        <dbReference type="PROSITE" id="PS51190"/>
    </source>
</evidence>
<dbReference type="Pfam" id="PF02260">
    <property type="entry name" value="FATC"/>
    <property type="match status" value="1"/>
</dbReference>
<dbReference type="Pfam" id="PF08771">
    <property type="entry name" value="FRB_dom"/>
    <property type="match status" value="1"/>
</dbReference>
<keyword evidence="6 9" id="KW-0067">ATP-binding</keyword>
<evidence type="ECO:0000256" key="2">
    <source>
        <dbReference type="ARBA" id="ARBA00022679"/>
    </source>
</evidence>
<keyword evidence="4 9" id="KW-0547">Nucleotide-binding</keyword>
<protein>
    <recommendedName>
        <fullName evidence="9">Serine/threonine-protein kinase TOR</fullName>
        <ecNumber evidence="9">2.7.11.1</ecNumber>
    </recommendedName>
</protein>
<evidence type="ECO:0000259" key="11">
    <source>
        <dbReference type="PROSITE" id="PS50290"/>
    </source>
</evidence>
<evidence type="ECO:0000256" key="7">
    <source>
        <dbReference type="ARBA" id="ARBA00047899"/>
    </source>
</evidence>
<dbReference type="InterPro" id="IPR011989">
    <property type="entry name" value="ARM-like"/>
</dbReference>
<dbReference type="Pfam" id="PF02259">
    <property type="entry name" value="FAT"/>
    <property type="match status" value="1"/>
</dbReference>
<dbReference type="InterPro" id="IPR009076">
    <property type="entry name" value="FRB_dom"/>
</dbReference>
<dbReference type="Pfam" id="PF11865">
    <property type="entry name" value="mTOR_dom"/>
    <property type="match status" value="1"/>
</dbReference>
<dbReference type="FunFam" id="1.10.1070.11:FF:000029">
    <property type="entry name" value="Serine/threonine-protein kinase TOR"/>
    <property type="match status" value="1"/>
</dbReference>
<accession>A0A2Z4EUL5</accession>
<dbReference type="EMBL" id="MH231868">
    <property type="protein sequence ID" value="AWV66675.1"/>
    <property type="molecule type" value="mRNA"/>
</dbReference>
<feature type="region of interest" description="Disordered" evidence="10">
    <location>
        <begin position="232"/>
        <end position="259"/>
    </location>
</feature>
<dbReference type="GO" id="GO:0031931">
    <property type="term" value="C:TORC1 complex"/>
    <property type="evidence" value="ECO:0007669"/>
    <property type="project" value="TreeGrafter"/>
</dbReference>
<sequence length="2965" mass="340232">MNKSVFQGSSKETNIKHGLADINYSQYIDSLKSQDHRVQLKAAKEFYAFLLNELKQVKRDGETSFVDNLIPSIRELANENNQNLSDKQACIYIITSIINLDNINVKVRKKHQTSLFRWLRNLLSCSDQTVIHMASRAMGRYVQAGVECDVEFKSGLEFLRNENESKRYQGILLVRELSLAYHPRLFLNSTSFFENIIIPICDHNPQIRYESIELFRLGLIICLNRESSVHCTGQTTNTSANQTTRSNRMRRSSTSSSLSSSVSVSENFSQNRNLSLEDNSLSKFTSCIEESIRELECLVREPSSRHLRNASFEQFPSTREDKIHGYLLIILEVFKFSNFEFEKIIEKYLSTYNLYYQKLQNVSNFNISNTFSLSNLIENTAKTCEEMHVLNLQKLLPHSCFDPLHTNDPFLFLFRSEKINVSAEFKPCKDLITNNYNRINEILINLMKYILNISNLNTNGLINSLSQPVQVTYRCIIETILSIIPRFARFDPFKFNSNILNHVLSFISDLNSITSFFTSSSSTSGLVSSPQISSNSLSTGILSPIVNAARGSQTRQASSPISLINYPNNTLVTSKGGFCLSTLKSEIIFCVGIMSLSLTNSSQEFLNFAQQFIHSFRNSCLLNAREIQKKKLLIEKEAQINELNSVMACIAMYAYNCMLYMQTLENEYLKQDFWSKIIDIIMNLLEPLMLCSGGITYTMRYFLNEIAAHIPELKASIHENLLKILSQILTGRQLSHILKTIPISATHLSQSNNLYTLVTPLQTQINGSVIPNRNLNRDQNIQDSLLIQNDVETIVQALQTLRAFEFSSIYIIVFLRYCVDFYLQHESRLVKIESVLTTTTLLSRLIDTLNSQDSRSLISIISCALRKLLISSITDYEPDVRYHVLNSLDNDSKFNMFVSLPENLNILFMCIRDERAELRELSASMISRLSASNSAYILPFIRKILTQLITEVDIYSDIGQKEKSVRLIGHLLSHAPRLVNLYAKKLLDVLNAKLSEFRHDVPFASSIVTVVGQLASQSGVETIQHFDTVIPFLIESMQDFYYIQLKHTSLWALGQIIANTGYVIEPYKKYRNLLEILLGFLQAETSTQIRHETIRILGLLGAIDPFEYKKTLTKSKQEDLALAASTAAKEQHQMLLTTKNSNQDIDVNALVYLPPGQTAAAQAAAIAANLNIAEQTFLDPIEMLISMNANGSLEEYYPALAIHLMMKTIKNSVSIGVRKDAIQALVFAMRTLDSRCVNYVELVIPPFLDLIKTMNDNLVVDLIVQLGLLVSYIRKHIEPYLGRIFNTIEYYWNQEGEKHLKMVVALIDLVQSIANVMDIEFKRYLPQILPLILKQLQKEIFDRSFTNTVKLLELLRSLTCCLDDYVHLILSQLTQFADLLKNKDFSQKTIKTDLIFTIYTFAKQINLCDNSAILFQSFRKILEDSSNDLPMPNNTILSNNPLLTQNISTLSPPSLNQTSGQVDSYLSTPPILSITFLLFTNSSNGTSNLTNERITRNTDIGVLTLETLYILARQMNGNFLVFAHMFDRILIKNKNYSKLYEQLMINCREASFHQFWANFNQSSTNQSVNAINQTSQSSAVSSVDNSSTTSRQNQQVSFGNLKVCIDGANQLTTKEGWRESFRKFMGSIVQETPVSTLRACSLIPYETVPPDLFNACFISIWVKLTEKEQNDIIKYLELALKNSFVPETIKIILNLAEFIERCDVGYFLPLDYRLLSEKAFQVKAYAKALHYVEEQFHFVMASPTNFGNINGLFNGVGGVSGAGGMASLASKNMQNLISTSSSQQNQQTLIYLLEQLVSLNHELQRTEAATGVLDFASKYLQNLNTQSNVKERWYEKLHQWQKALGIYEQELKNQHYKPSIGFQVIEPNKLNDASLELLMGRMRCLNGLGEWHALNQSCNNLLSTLNQIDSNQIFNSSMSQKDSISAISRTINLTSQSRMADLSFNSLQINTNELNSLKEKISEMGAEACWGLGDWEQMKVYTTNLPESTYEGSLYRSVIALTNNQIDFEYKKTETNALIKKTRELLDIDLTSMATQSYERSYPGIIEAQVLSELEEIIQYQSMPNKRDWLVETWWKRLQGCERSLEYWHRLLLVRSIVLPKEKCIKPWLKFSSLCQKNGHLKLSEQILDSILKNDEFSNQQSKNFSNSQRDLDFSKYAYLKFLYANNQKKDAYTKLEKFVTENLQEQLNMFQLYQQQHQQIQMASNVNQNLPAFFQFFNSRDISKKKSELHIQLAKCYLKLGNWKYELDGFTEQTIPDIISYYKVAKEYNQNSYKAWQAWAYANYEALQFYKSNGSINEEQKNAFVKRAIKGFFKCISLCSNIDNYETNSLQDTLRLLTLWFDYCKSQDIYEVLEEGIKDTPKEIWLQVIPQLIARIDTTKQYVAKLIHKLLIDFGRVHPQALVYRLILASKCNTKLNSYNNSYTDTNNSTKNVASNILQSLKEHNNRLVEQAKLVSEELIRMAILWHEMWYESLEEASKLHYNEKNTQGMLDILGALHTMMEKGATTSKETAFLQTYGRDLIEAKNHCDRYKISRKSSDIDQAWDRYYAVFKRITKQMNQMTSLELSYVSPKLMTSRDLELAVPGTYEPNKPIIRIKAFNANIQVITSKQRPRKISMFGSNGCEYVFLLKGHEDLRQDERVMQIFGLVNNLLLKNNETARRDLAIQRYSVIPLSQNSGLLEWLLNCDTLHSLIREYREKKKISLNLEHKIIMKYAPDYEHLTPIQKVQIFEMAIEMTWGNDLAEILWHKSLTAEKWLERRTNFTRSLSVMSMVGYVLGLGDRHPSNLMLDRTNGKIIHIDFGDCFETAMTREKFPEKIPFRLTRMLKNAMEVTGIEGTFRRTCESVMKVLRNNRDSLMAVLEAFVYDPLVYWRLVEATNNQIGQITPTSNLNELGMMKPINKTEVEETNRKAIMVLNRVKDKLTGKDFGDIDSTDEVNQVDLLIKQATSSENLCQCFIGWCAWW</sequence>
<keyword evidence="2 9" id="KW-0808">Transferase</keyword>
<dbReference type="CDD" id="cd05169">
    <property type="entry name" value="PIKKc_TOR"/>
    <property type="match status" value="1"/>
</dbReference>
<dbReference type="GO" id="GO:0004674">
    <property type="term" value="F:protein serine/threonine kinase activity"/>
    <property type="evidence" value="ECO:0007669"/>
    <property type="project" value="UniProtKB-KW"/>
</dbReference>
<gene>
    <name evidence="14" type="primary">mTOR</name>
</gene>
<name>A0A2Z4EUL5_9BILA</name>
<reference evidence="14" key="1">
    <citation type="journal article" date="2018" name="Aquat. Toxicol.">
        <title>Genome-wide identification of 99 autophagy-related (Atg) genes in the monogonont rotifer Brachionus spp. and transcriptional modulation in response to cadmium.</title>
        <authorList>
            <person name="Kang H.M."/>
            <person name="Lee J.S."/>
            <person name="Kim M.S."/>
            <person name="Lee Y.H."/>
            <person name="Jung J.H."/>
            <person name="Hagiwara A."/>
            <person name="Zhou B."/>
            <person name="Lee J.S."/>
            <person name="Jeong C.B."/>
        </authorList>
    </citation>
    <scope>NUCLEOTIDE SEQUENCE</scope>
</reference>
<dbReference type="PROSITE" id="PS51189">
    <property type="entry name" value="FAT"/>
    <property type="match status" value="1"/>
</dbReference>
<keyword evidence="5 9" id="KW-0418">Kinase</keyword>
<comment type="catalytic activity">
    <reaction evidence="7 9">
        <text>L-threonyl-[protein] + ATP = O-phospho-L-threonyl-[protein] + ADP + H(+)</text>
        <dbReference type="Rhea" id="RHEA:46608"/>
        <dbReference type="Rhea" id="RHEA-COMP:11060"/>
        <dbReference type="Rhea" id="RHEA-COMP:11605"/>
        <dbReference type="ChEBI" id="CHEBI:15378"/>
        <dbReference type="ChEBI" id="CHEBI:30013"/>
        <dbReference type="ChEBI" id="CHEBI:30616"/>
        <dbReference type="ChEBI" id="CHEBI:61977"/>
        <dbReference type="ChEBI" id="CHEBI:456216"/>
        <dbReference type="EC" id="2.7.11.1"/>
    </reaction>
</comment>
<dbReference type="SMART" id="SM01343">
    <property type="entry name" value="FATC"/>
    <property type="match status" value="1"/>
</dbReference>
<dbReference type="GO" id="GO:0005634">
    <property type="term" value="C:nucleus"/>
    <property type="evidence" value="ECO:0007669"/>
    <property type="project" value="TreeGrafter"/>
</dbReference>
<feature type="domain" description="FAT" evidence="12">
    <location>
        <begin position="1714"/>
        <end position="2413"/>
    </location>
</feature>
<evidence type="ECO:0000313" key="14">
    <source>
        <dbReference type="EMBL" id="AWV66675.1"/>
    </source>
</evidence>
<dbReference type="InterPro" id="IPR016024">
    <property type="entry name" value="ARM-type_fold"/>
</dbReference>
<dbReference type="InterPro" id="IPR036738">
    <property type="entry name" value="FRB_sf"/>
</dbReference>
<dbReference type="SUPFAM" id="SSF48371">
    <property type="entry name" value="ARM repeat"/>
    <property type="match status" value="2"/>
</dbReference>
<feature type="domain" description="PI3K/PI4K catalytic" evidence="11">
    <location>
        <begin position="2600"/>
        <end position="2913"/>
    </location>
</feature>
<keyword evidence="9" id="KW-0723">Serine/threonine-protein kinase</keyword>
<dbReference type="InterPro" id="IPR050517">
    <property type="entry name" value="DDR_Repair_Kinase"/>
</dbReference>
<comment type="catalytic activity">
    <reaction evidence="8">
        <text>L-seryl-[protein] + ATP = O-phospho-L-seryl-[protein] + ADP + H(+)</text>
        <dbReference type="Rhea" id="RHEA:17989"/>
        <dbReference type="Rhea" id="RHEA-COMP:9863"/>
        <dbReference type="Rhea" id="RHEA-COMP:11604"/>
        <dbReference type="ChEBI" id="CHEBI:15378"/>
        <dbReference type="ChEBI" id="CHEBI:29999"/>
        <dbReference type="ChEBI" id="CHEBI:30616"/>
        <dbReference type="ChEBI" id="CHEBI:83421"/>
        <dbReference type="ChEBI" id="CHEBI:456216"/>
        <dbReference type="EC" id="2.7.11.1"/>
    </reaction>
</comment>
<evidence type="ECO:0000256" key="10">
    <source>
        <dbReference type="SAM" id="MobiDB-lite"/>
    </source>
</evidence>
<dbReference type="SUPFAM" id="SSF47212">
    <property type="entry name" value="FKBP12-rapamycin-binding domain of FKBP-rapamycin-associated protein (FRAP)"/>
    <property type="match status" value="1"/>
</dbReference>
<dbReference type="GO" id="GO:0005524">
    <property type="term" value="F:ATP binding"/>
    <property type="evidence" value="ECO:0007669"/>
    <property type="project" value="UniProtKB-KW"/>
</dbReference>
<dbReference type="PANTHER" id="PTHR11139">
    <property type="entry name" value="ATAXIA TELANGIECTASIA MUTATED ATM -RELATED"/>
    <property type="match status" value="1"/>
</dbReference>
<dbReference type="GO" id="GO:0106310">
    <property type="term" value="F:protein serine kinase activity"/>
    <property type="evidence" value="ECO:0007669"/>
    <property type="project" value="RHEA"/>
</dbReference>
<dbReference type="FunFam" id="1.20.120.150:FF:000001">
    <property type="entry name" value="Serine/threonine-protein kinase TOR"/>
    <property type="match status" value="1"/>
</dbReference>
<dbReference type="PROSITE" id="PS50290">
    <property type="entry name" value="PI3_4_KINASE_3"/>
    <property type="match status" value="1"/>
</dbReference>
<dbReference type="InterPro" id="IPR014009">
    <property type="entry name" value="PIK_FAT"/>
</dbReference>
<dbReference type="SUPFAM" id="SSF56112">
    <property type="entry name" value="Protein kinase-like (PK-like)"/>
    <property type="match status" value="1"/>
</dbReference>
<evidence type="ECO:0000256" key="3">
    <source>
        <dbReference type="ARBA" id="ARBA00022737"/>
    </source>
</evidence>
<dbReference type="GO" id="GO:0005737">
    <property type="term" value="C:cytoplasm"/>
    <property type="evidence" value="ECO:0007669"/>
    <property type="project" value="TreeGrafter"/>
</dbReference>
<dbReference type="PROSITE" id="PS00915">
    <property type="entry name" value="PI3_4_KINASE_1"/>
    <property type="match status" value="1"/>
</dbReference>
<dbReference type="SMART" id="SM00146">
    <property type="entry name" value="PI3Kc"/>
    <property type="match status" value="1"/>
</dbReference>
<dbReference type="Gene3D" id="1.25.10.10">
    <property type="entry name" value="Leucine-rich Repeat Variant"/>
    <property type="match status" value="2"/>
</dbReference>
<keyword evidence="3" id="KW-0677">Repeat</keyword>
<dbReference type="InterPro" id="IPR003152">
    <property type="entry name" value="FATC_dom"/>
</dbReference>
<evidence type="ECO:0000256" key="9">
    <source>
        <dbReference type="RuleBase" id="RU364109"/>
    </source>
</evidence>
<feature type="domain" description="FATC" evidence="13">
    <location>
        <begin position="2933"/>
        <end position="2965"/>
    </location>
</feature>
<evidence type="ECO:0000256" key="5">
    <source>
        <dbReference type="ARBA" id="ARBA00022777"/>
    </source>
</evidence>
<reference evidence="14" key="2">
    <citation type="submission" date="2018-04" db="EMBL/GenBank/DDBJ databases">
        <authorList>
            <person name="Go L.Y."/>
            <person name="Mitchell J.A."/>
        </authorList>
    </citation>
    <scope>NUCLEOTIDE SEQUENCE</scope>
</reference>
<proteinExistence type="evidence at transcript level"/>
<dbReference type="SMART" id="SM01346">
    <property type="entry name" value="DUF3385"/>
    <property type="match status" value="1"/>
</dbReference>
<comment type="similarity">
    <text evidence="1 9">Belongs to the PI3/PI4-kinase family.</text>
</comment>
<dbReference type="GO" id="GO:0044877">
    <property type="term" value="F:protein-containing complex binding"/>
    <property type="evidence" value="ECO:0007669"/>
    <property type="project" value="InterPro"/>
</dbReference>
<organism evidence="14">
    <name type="scientific">Brachionus koreanus</name>
    <dbReference type="NCBI Taxonomy" id="1199090"/>
    <lineage>
        <taxon>Eukaryota</taxon>
        <taxon>Metazoa</taxon>
        <taxon>Spiralia</taxon>
        <taxon>Gnathifera</taxon>
        <taxon>Rotifera</taxon>
        <taxon>Eurotatoria</taxon>
        <taxon>Monogononta</taxon>
        <taxon>Pseudotrocha</taxon>
        <taxon>Ploima</taxon>
        <taxon>Brachionidae</taxon>
        <taxon>Brachionus</taxon>
    </lineage>
</organism>
<feature type="compositionally biased region" description="Polar residues" evidence="10">
    <location>
        <begin position="232"/>
        <end position="242"/>
    </location>
</feature>
<dbReference type="InterPro" id="IPR011009">
    <property type="entry name" value="Kinase-like_dom_sf"/>
</dbReference>
<dbReference type="Gene3D" id="1.10.1070.11">
    <property type="entry name" value="Phosphatidylinositol 3-/4-kinase, catalytic domain"/>
    <property type="match status" value="1"/>
</dbReference>
<evidence type="ECO:0000256" key="4">
    <source>
        <dbReference type="ARBA" id="ARBA00022741"/>
    </source>
</evidence>
<evidence type="ECO:0000256" key="6">
    <source>
        <dbReference type="ARBA" id="ARBA00022840"/>
    </source>
</evidence>
<dbReference type="InterPro" id="IPR000403">
    <property type="entry name" value="PI3/4_kinase_cat_dom"/>
</dbReference>